<gene>
    <name evidence="3" type="ORF">LAME_0D02960G</name>
</gene>
<evidence type="ECO:0000256" key="1">
    <source>
        <dbReference type="SAM" id="MobiDB-lite"/>
    </source>
</evidence>
<dbReference type="SUPFAM" id="SSF49879">
    <property type="entry name" value="SMAD/FHA domain"/>
    <property type="match status" value="1"/>
</dbReference>
<reference evidence="4" key="1">
    <citation type="submission" date="2016-03" db="EMBL/GenBank/DDBJ databases">
        <authorList>
            <person name="Devillers Hugo."/>
        </authorList>
    </citation>
    <scope>NUCLEOTIDE SEQUENCE [LARGE SCALE GENOMIC DNA]</scope>
</reference>
<dbReference type="OrthoDB" id="3981072at2759"/>
<dbReference type="InterPro" id="IPR000253">
    <property type="entry name" value="FHA_dom"/>
</dbReference>
<keyword evidence="4" id="KW-1185">Reference proteome</keyword>
<evidence type="ECO:0000313" key="3">
    <source>
        <dbReference type="EMBL" id="SCU85812.1"/>
    </source>
</evidence>
<feature type="compositionally biased region" description="Polar residues" evidence="1">
    <location>
        <begin position="696"/>
        <end position="719"/>
    </location>
</feature>
<dbReference type="PROSITE" id="PS50006">
    <property type="entry name" value="FHA_DOMAIN"/>
    <property type="match status" value="1"/>
</dbReference>
<proteinExistence type="predicted"/>
<feature type="compositionally biased region" description="Polar residues" evidence="1">
    <location>
        <begin position="394"/>
        <end position="405"/>
    </location>
</feature>
<accession>A0A1G4J7Y6</accession>
<feature type="region of interest" description="Disordered" evidence="1">
    <location>
        <begin position="394"/>
        <end position="474"/>
    </location>
</feature>
<organism evidence="3 4">
    <name type="scientific">Lachancea meyersii CBS 8951</name>
    <dbReference type="NCBI Taxonomy" id="1266667"/>
    <lineage>
        <taxon>Eukaryota</taxon>
        <taxon>Fungi</taxon>
        <taxon>Dikarya</taxon>
        <taxon>Ascomycota</taxon>
        <taxon>Saccharomycotina</taxon>
        <taxon>Saccharomycetes</taxon>
        <taxon>Saccharomycetales</taxon>
        <taxon>Saccharomycetaceae</taxon>
        <taxon>Lachancea</taxon>
    </lineage>
</organism>
<feature type="domain" description="FHA" evidence="2">
    <location>
        <begin position="28"/>
        <end position="77"/>
    </location>
</feature>
<dbReference type="Proteomes" id="UP000191144">
    <property type="component" value="Chromosome D"/>
</dbReference>
<dbReference type="AlphaFoldDB" id="A0A1G4J7Y6"/>
<evidence type="ECO:0000313" key="4">
    <source>
        <dbReference type="Proteomes" id="UP000191144"/>
    </source>
</evidence>
<dbReference type="EMBL" id="LT598482">
    <property type="protein sequence ID" value="SCU85812.1"/>
    <property type="molecule type" value="Genomic_DNA"/>
</dbReference>
<sequence>MWILRFECIGADGTKVNYSCCLKQAVRYDIGRSTKTPLHIKNDKSISRSHIQLEVDGHDALTVINVGKLTKLNGEVVKVGYSARFSPGAKAMLEMGASPIVASVSHESALWKIPHDISMVDTVKQRLALYGIDAVATLSPKTSIQVIKQRPGKYGNCLFSLLAGIPVLRETFIDSFLQQFDHVHTNFDEKCSELKIQNSQFPNYIFRPSIFQGLDFVVTSRKVFAIFKHIVDAGNGTLWLCDGVSNLGTFIKLHVRSDKIVTLVHLNDSTSPLPEQELQGLNELQEARNLKVEAKSLGLKIYDVNDIVNAVLNNDIKSLLQRIPVEKICSTSSGLGSFDVSGSANLDSQFQSATAAGELTVNPTSRKRRANRHRVQPLNSLTFFGGGSIASQEVKSTVEDSNSNKPRIVTEPPVSSNSEEIPLSKKPRLEPQCMVEDLPSSSRKTEDTPTTKRAHEKPSEQHEGSADAKRPRISDLKNSEYVASKQAAQEAIHANENVQQISELPKAIPAIVTSADAGGKDTFEAPNNTLRSDKRSVSFVRAIQEAKSHEVDRLREKMADVQGEELTEEAIMQLDNLAIVEAKNLLRPRNSIQGTPVTNNNELWSGRKDFKKFVKIWPSQYARSSPDPASDAIRNKACLITRDYVPMQPYNPRRASPPVDDMVPELGEASDMRSVAEDGIDLGVRVEDDEPIFEFTSQRQNSQASHFANDNSRPRNNQELFVVDEDDSQQLPDTGVSDKNSAREDSRLITSKPTSIPVKSHKSRKNDDDNDDSDDEPRFQFLSRRR</sequence>
<dbReference type="InterPro" id="IPR008984">
    <property type="entry name" value="SMAD_FHA_dom_sf"/>
</dbReference>
<feature type="compositionally biased region" description="Basic and acidic residues" evidence="1">
    <location>
        <begin position="456"/>
        <end position="474"/>
    </location>
</feature>
<feature type="region of interest" description="Disordered" evidence="1">
    <location>
        <begin position="696"/>
        <end position="786"/>
    </location>
</feature>
<evidence type="ECO:0000259" key="2">
    <source>
        <dbReference type="PROSITE" id="PS50006"/>
    </source>
</evidence>
<protein>
    <submittedName>
        <fullName evidence="3">LAME_0D02960g1_1</fullName>
    </submittedName>
</protein>
<name>A0A1G4J7Y6_9SACH</name>